<evidence type="ECO:0000313" key="5">
    <source>
        <dbReference type="EMBL" id="OYL27448.1"/>
    </source>
</evidence>
<dbReference type="EMBL" id="CABABW010000034">
    <property type="protein sequence ID" value="VRI38029.1"/>
    <property type="molecule type" value="Genomic_DNA"/>
</dbReference>
<evidence type="ECO:0000313" key="14">
    <source>
        <dbReference type="EMBL" id="VST68773.1"/>
    </source>
</evidence>
<dbReference type="OMA" id="ASHFKNW"/>
<evidence type="ECO:0000313" key="23">
    <source>
        <dbReference type="Proteomes" id="UP000312530"/>
    </source>
</evidence>
<dbReference type="EMBL" id="CABCSJ010000004">
    <property type="protein sequence ID" value="VST68773.1"/>
    <property type="molecule type" value="Genomic_DNA"/>
</dbReference>
<dbReference type="Proteomes" id="UP000474228">
    <property type="component" value="Unassembled WGS sequence"/>
</dbReference>
<reference evidence="7 26" key="5">
    <citation type="submission" date="2019-07" db="EMBL/GenBank/DDBJ databases">
        <authorList>
            <person name="Mohale T."/>
        </authorList>
    </citation>
    <scope>NUCLEOTIDE SEQUENCE [LARGE SCALE GENOMIC DNA]</scope>
    <source>
        <strain evidence="7 26">NTPn 59</strain>
    </source>
</reference>
<dbReference type="EMBL" id="CAAULE010000003">
    <property type="protein sequence ID" value="VOG77152.1"/>
    <property type="molecule type" value="Genomic_DNA"/>
</dbReference>
<evidence type="ECO:0000313" key="11">
    <source>
        <dbReference type="EMBL" id="VRI38029.1"/>
    </source>
</evidence>
<keyword evidence="2" id="KW-0067">ATP-binding</keyword>
<dbReference type="EMBL" id="WNHJ01000006">
    <property type="protein sequence ID" value="MTV62320.1"/>
    <property type="molecule type" value="Genomic_DNA"/>
</dbReference>
<dbReference type="Proteomes" id="UP000312530">
    <property type="component" value="Unassembled WGS sequence"/>
</dbReference>
<evidence type="ECO:0000313" key="12">
    <source>
        <dbReference type="EMBL" id="VSC33138.1"/>
    </source>
</evidence>
<dbReference type="GO" id="GO:0000166">
    <property type="term" value="F:nucleotide binding"/>
    <property type="evidence" value="ECO:0007669"/>
    <property type="project" value="InterPro"/>
</dbReference>
<dbReference type="EMBL" id="CABBMN010000013">
    <property type="protein sequence ID" value="VSC33138.1"/>
    <property type="molecule type" value="Genomic_DNA"/>
</dbReference>
<evidence type="ECO:0000313" key="13">
    <source>
        <dbReference type="EMBL" id="VSJ50442.1"/>
    </source>
</evidence>
<dbReference type="Proteomes" id="UP000311381">
    <property type="component" value="Unassembled WGS sequence"/>
</dbReference>
<dbReference type="EMBL" id="VMYC01000156">
    <property type="protein sequence ID" value="TVX68406.1"/>
    <property type="molecule type" value="Genomic_DNA"/>
</dbReference>
<evidence type="ECO:0000313" key="3">
    <source>
        <dbReference type="EMBL" id="MTV62320.1"/>
    </source>
</evidence>
<evidence type="ECO:0000313" key="2">
    <source>
        <dbReference type="EMBL" id="CKJ11292.1"/>
    </source>
</evidence>
<dbReference type="Proteomes" id="UP000045541">
    <property type="component" value="Unassembled WGS sequence"/>
</dbReference>
<reference evidence="6 19" key="3">
    <citation type="submission" date="2018-06" db="EMBL/GenBank/DDBJ databases">
        <authorList>
            <consortium name="Pathogen Informatics"/>
            <person name="Doyle S."/>
        </authorList>
    </citation>
    <scope>NUCLEOTIDE SEQUENCE [LARGE SCALE GENOMIC DNA]</scope>
    <source>
        <strain evidence="6 19">NCTC13734</strain>
    </source>
</reference>
<dbReference type="EMBL" id="WNHQ01000575">
    <property type="protein sequence ID" value="MTV73724.1"/>
    <property type="molecule type" value="Genomic_DNA"/>
</dbReference>
<keyword evidence="2" id="KW-0347">Helicase</keyword>
<dbReference type="Proteomes" id="UP000304540">
    <property type="component" value="Unassembled WGS sequence"/>
</dbReference>
<dbReference type="EMBL" id="CAAQRO010000005">
    <property type="protein sequence ID" value="VMC91254.1"/>
    <property type="molecule type" value="Genomic_DNA"/>
</dbReference>
<dbReference type="Proteomes" id="UP000290138">
    <property type="component" value="Chromosome"/>
</dbReference>
<dbReference type="Proteomes" id="UP000043005">
    <property type="component" value="Unassembled WGS sequence"/>
</dbReference>
<reference evidence="5 18" key="2">
    <citation type="submission" date="2017-07" db="EMBL/GenBank/DDBJ databases">
        <title>Invasive disease caused simultaneously by more than one serotype of Streptococcus pneumoniae, South Africa.</title>
        <authorList>
            <person name="Ndlangisa K."/>
            <person name="Du Plessis M."/>
            <person name="Von Gottberg A."/>
        </authorList>
    </citation>
    <scope>NUCLEOTIDE SEQUENCE [LARGE SCALE GENOMIC DNA]</scope>
    <source>
        <strain evidence="5 18">8227-15B</strain>
    </source>
</reference>
<evidence type="ECO:0000313" key="27">
    <source>
        <dbReference type="Proteomes" id="UP000405447"/>
    </source>
</evidence>
<dbReference type="Proteomes" id="UP000214939">
    <property type="component" value="Unassembled WGS sequence"/>
</dbReference>
<reference evidence="20 21" key="4">
    <citation type="submission" date="2019-04" db="EMBL/GenBank/DDBJ databases">
        <authorList>
            <consortium name="Pathogen Informatics"/>
        </authorList>
    </citation>
    <scope>NUCLEOTIDE SEQUENCE [LARGE SCALE GENOMIC DNA]</scope>
    <source>
        <strain evidence="8">GPS_HK_21-sc-2296565</strain>
        <strain evidence="15 24">GPSC129</strain>
        <strain evidence="12 22">GPSC148</strain>
        <strain evidence="11 20">GPSC232</strain>
        <strain evidence="13 25">GPSC38</strain>
        <strain evidence="21 23">GPSC47</strain>
        <strain evidence="14 27">GPSC535</strain>
    </source>
</reference>
<evidence type="ECO:0000313" key="20">
    <source>
        <dbReference type="Proteomes" id="UP000304540"/>
    </source>
</evidence>
<dbReference type="EMBL" id="NNBW01000121">
    <property type="protein sequence ID" value="OYL27448.1"/>
    <property type="molecule type" value="Genomic_DNA"/>
</dbReference>
<evidence type="ECO:0000313" key="26">
    <source>
        <dbReference type="Proteomes" id="UP000315060"/>
    </source>
</evidence>
<evidence type="ECO:0000313" key="17">
    <source>
        <dbReference type="Proteomes" id="UP000045541"/>
    </source>
</evidence>
<dbReference type="EMBL" id="UHFW01000006">
    <property type="protein sequence ID" value="SUN84948.1"/>
    <property type="molecule type" value="Genomic_DNA"/>
</dbReference>
<name>A0A062WUD3_STREE</name>
<reference evidence="16 17" key="1">
    <citation type="submission" date="2015-03" db="EMBL/GenBank/DDBJ databases">
        <authorList>
            <consortium name="Pathogen Informatics"/>
            <person name="Murphy D."/>
        </authorList>
    </citation>
    <scope>NUCLEOTIDE SEQUENCE [LARGE SCALE GENOMIC DNA]</scope>
    <source>
        <strain evidence="2 17">0310</strain>
        <strain evidence="1 16">SMRU1873</strain>
    </source>
</reference>
<evidence type="ECO:0000313" key="28">
    <source>
        <dbReference type="Proteomes" id="UP000474228"/>
    </source>
</evidence>
<dbReference type="Proteomes" id="UP000315060">
    <property type="component" value="Unassembled WGS sequence"/>
</dbReference>
<keyword evidence="2" id="KW-0378">Hydrolase</keyword>
<dbReference type="SUPFAM" id="SSF47794">
    <property type="entry name" value="Rad51 N-terminal domain-like"/>
    <property type="match status" value="1"/>
</dbReference>
<dbReference type="EMBL" id="CMWB01000013">
    <property type="protein sequence ID" value="CKJ11292.1"/>
    <property type="molecule type" value="Genomic_DNA"/>
</dbReference>
<dbReference type="GO" id="GO:0004386">
    <property type="term" value="F:helicase activity"/>
    <property type="evidence" value="ECO:0007669"/>
    <property type="project" value="UniProtKB-KW"/>
</dbReference>
<evidence type="ECO:0000313" key="1">
    <source>
        <dbReference type="EMBL" id="CJA53738.1"/>
    </source>
</evidence>
<dbReference type="Proteomes" id="UP000483094">
    <property type="component" value="Unassembled WGS sequence"/>
</dbReference>
<evidence type="ECO:0000313" key="22">
    <source>
        <dbReference type="Proteomes" id="UP000311674"/>
    </source>
</evidence>
<dbReference type="Proteomes" id="UP000311674">
    <property type="component" value="Unassembled WGS sequence"/>
</dbReference>
<dbReference type="InterPro" id="IPR010995">
    <property type="entry name" value="DNA_repair_Rad51/TF_NusA_a-hlx"/>
</dbReference>
<evidence type="ECO:0000313" key="25">
    <source>
        <dbReference type="Proteomes" id="UP000314170"/>
    </source>
</evidence>
<evidence type="ECO:0000313" key="16">
    <source>
        <dbReference type="Proteomes" id="UP000043005"/>
    </source>
</evidence>
<evidence type="ECO:0000313" key="9">
    <source>
        <dbReference type="EMBL" id="VMC91254.1"/>
    </source>
</evidence>
<dbReference type="OrthoDB" id="2237275at2"/>
<dbReference type="Proteomes" id="UP000314170">
    <property type="component" value="Unassembled WGS sequence"/>
</dbReference>
<dbReference type="RefSeq" id="WP_000038619.1">
    <property type="nucleotide sequence ID" value="NZ_AP018391.1"/>
</dbReference>
<dbReference type="EMBL" id="LR216058">
    <property type="protein sequence ID" value="VFI31738.1"/>
    <property type="molecule type" value="Genomic_DNA"/>
</dbReference>
<evidence type="ECO:0000313" key="24">
    <source>
        <dbReference type="Proteomes" id="UP000314107"/>
    </source>
</evidence>
<gene>
    <name evidence="5" type="ORF">A5N45_08190</name>
    <name evidence="7" type="ORF">AZJ28_08895</name>
    <name evidence="1" type="ORF">ERS021383_01781</name>
    <name evidence="2" type="ORF">ERS096071_00994</name>
    <name evidence="3" type="ORF">GM539_02550</name>
    <name evidence="4" type="ORF">GM540_06960</name>
    <name evidence="6" type="ORF">NCTC13734_00688</name>
    <name evidence="13" type="ORF">SAMEA104154639_00130</name>
    <name evidence="9" type="ORF">SAMEA2627268_00928</name>
    <name evidence="10" type="ORF">SAMEA2696453_00514</name>
    <name evidence="15" type="ORF">SAMEA3171064_01066</name>
    <name evidence="11" type="ORF">SAMEA3381574_02115</name>
    <name evidence="14" type="ORF">SAMEA3389245_01218</name>
    <name evidence="12" type="ORF">SAMEA3390019_01643</name>
    <name evidence="8" type="ORF">SAMEA3431391_00470</name>
</gene>
<dbReference type="EMBL" id="CABDQT010000010">
    <property type="protein sequence ID" value="VTH30148.1"/>
    <property type="molecule type" value="Genomic_DNA"/>
</dbReference>
<dbReference type="EMBL" id="CKTV01000035">
    <property type="protein sequence ID" value="CJA53738.1"/>
    <property type="molecule type" value="Genomic_DNA"/>
</dbReference>
<evidence type="ECO:0000313" key="6">
    <source>
        <dbReference type="EMBL" id="SUN84948.1"/>
    </source>
</evidence>
<evidence type="ECO:0000313" key="4">
    <source>
        <dbReference type="EMBL" id="MTV73724.1"/>
    </source>
</evidence>
<sequence length="131" mass="14295">MSKKLNRKKQLRNGLRRAGAFSSTVTKVVDETKKVVKRAEQSASAAGKAVSKKVEQAVEATKEQAQKVANSVEDFAANLGGLPLDRAKTFYDEGIKSASDFKNWTEKELLALKGIGPATIKKLKENGIKFK</sequence>
<evidence type="ECO:0000313" key="19">
    <source>
        <dbReference type="Proteomes" id="UP000254854"/>
    </source>
</evidence>
<evidence type="ECO:0000313" key="29">
    <source>
        <dbReference type="Proteomes" id="UP000483094"/>
    </source>
</evidence>
<evidence type="ECO:0000313" key="8">
    <source>
        <dbReference type="EMBL" id="VFI31738.1"/>
    </source>
</evidence>
<organism evidence="2 17">
    <name type="scientific">Streptococcus pneumoniae</name>
    <dbReference type="NCBI Taxonomy" id="1313"/>
    <lineage>
        <taxon>Bacteria</taxon>
        <taxon>Bacillati</taxon>
        <taxon>Bacillota</taxon>
        <taxon>Bacilli</taxon>
        <taxon>Lactobacillales</taxon>
        <taxon>Streptococcaceae</taxon>
        <taxon>Streptococcus</taxon>
    </lineage>
</organism>
<dbReference type="Proteomes" id="UP000314107">
    <property type="component" value="Unassembled WGS sequence"/>
</dbReference>
<evidence type="ECO:0000313" key="7">
    <source>
        <dbReference type="EMBL" id="TVX68406.1"/>
    </source>
</evidence>
<keyword evidence="2" id="KW-0547">Nucleotide-binding</keyword>
<evidence type="ECO:0000313" key="21">
    <source>
        <dbReference type="Proteomes" id="UP000311381"/>
    </source>
</evidence>
<evidence type="ECO:0000313" key="18">
    <source>
        <dbReference type="Proteomes" id="UP000214939"/>
    </source>
</evidence>
<accession>A0A062WUD3</accession>
<dbReference type="Proteomes" id="UP000254854">
    <property type="component" value="Unassembled WGS sequence"/>
</dbReference>
<dbReference type="Proteomes" id="UP000405447">
    <property type="component" value="Unassembled WGS sequence"/>
</dbReference>
<dbReference type="EMBL" id="CABBZR010000001">
    <property type="protein sequence ID" value="VSJ50442.1"/>
    <property type="molecule type" value="Genomic_DNA"/>
</dbReference>
<dbReference type="Gene3D" id="1.10.150.20">
    <property type="entry name" value="5' to 3' exonuclease, C-terminal subdomain"/>
    <property type="match status" value="1"/>
</dbReference>
<reference evidence="28 29" key="6">
    <citation type="submission" date="2019-11" db="EMBL/GenBank/DDBJ databases">
        <title>Growth characteristics of pneumococcus vary with the chemical composition of the capsule and with environmental conditions.</title>
        <authorList>
            <person name="Tothpal A."/>
            <person name="Desobry K."/>
            <person name="Joshi S."/>
            <person name="Wyllie A.L."/>
            <person name="Weinberger D.M."/>
        </authorList>
    </citation>
    <scope>NUCLEOTIDE SEQUENCE [LARGE SCALE GENOMIC DNA]</scope>
    <source>
        <strain evidence="4">Pnumococcus19F</strain>
        <strain evidence="29">pnumococcus19F</strain>
        <strain evidence="3">Pnumococcus22F</strain>
        <strain evidence="28">pnumococcus22F</strain>
    </source>
</reference>
<dbReference type="AlphaFoldDB" id="A0A062WUD3"/>
<evidence type="ECO:0000313" key="10">
    <source>
        <dbReference type="EMBL" id="VOG77152.1"/>
    </source>
</evidence>
<proteinExistence type="predicted"/>
<evidence type="ECO:0000313" key="15">
    <source>
        <dbReference type="EMBL" id="VTH30148.1"/>
    </source>
</evidence>
<protein>
    <submittedName>
        <fullName evidence="2">Helicase</fullName>
    </submittedName>
</protein>